<name>J9GMS1_9ZZZZ</name>
<evidence type="ECO:0000313" key="1">
    <source>
        <dbReference type="EMBL" id="EJX01145.1"/>
    </source>
</evidence>
<proteinExistence type="predicted"/>
<accession>J9GMS1</accession>
<feature type="non-terminal residue" evidence="1">
    <location>
        <position position="21"/>
    </location>
</feature>
<dbReference type="EMBL" id="AMCI01003083">
    <property type="protein sequence ID" value="EJX01145.1"/>
    <property type="molecule type" value="Genomic_DNA"/>
</dbReference>
<protein>
    <submittedName>
        <fullName evidence="1">Uncharacterized protein</fullName>
    </submittedName>
</protein>
<comment type="caution">
    <text evidence="1">The sequence shown here is derived from an EMBL/GenBank/DDBJ whole genome shotgun (WGS) entry which is preliminary data.</text>
</comment>
<sequence>MEIQTDTAIRNILHIRQINKV</sequence>
<gene>
    <name evidence="1" type="ORF">EVA_10748</name>
</gene>
<dbReference type="AlphaFoldDB" id="J9GMS1"/>
<organism evidence="1">
    <name type="scientific">gut metagenome</name>
    <dbReference type="NCBI Taxonomy" id="749906"/>
    <lineage>
        <taxon>unclassified sequences</taxon>
        <taxon>metagenomes</taxon>
        <taxon>organismal metagenomes</taxon>
    </lineage>
</organism>
<reference evidence="1" key="1">
    <citation type="journal article" date="2012" name="PLoS ONE">
        <title>Gene sets for utilization of primary and secondary nutrition supplies in the distal gut of endangered iberian lynx.</title>
        <authorList>
            <person name="Alcaide M."/>
            <person name="Messina E."/>
            <person name="Richter M."/>
            <person name="Bargiela R."/>
            <person name="Peplies J."/>
            <person name="Huws S.A."/>
            <person name="Newbold C.J."/>
            <person name="Golyshin P.N."/>
            <person name="Simon M.A."/>
            <person name="Lopez G."/>
            <person name="Yakimov M.M."/>
            <person name="Ferrer M."/>
        </authorList>
    </citation>
    <scope>NUCLEOTIDE SEQUENCE</scope>
</reference>